<dbReference type="Gene3D" id="1.10.1300.10">
    <property type="entry name" value="3'5'-cyclic nucleotide phosphodiesterase, catalytic domain"/>
    <property type="match status" value="1"/>
</dbReference>
<dbReference type="AlphaFoldDB" id="A0A6A0H327"/>
<feature type="domain" description="PDEase" evidence="3">
    <location>
        <begin position="1"/>
        <end position="135"/>
    </location>
</feature>
<reference evidence="4" key="3">
    <citation type="submission" date="2019-06" db="EMBL/GenBank/DDBJ databases">
        <authorList>
            <person name="Poynton C."/>
            <person name="Hasenbein S."/>
            <person name="Benoit J.B."/>
            <person name="Sepulveda M.S."/>
            <person name="Poelchau M.F."/>
            <person name="Murali S.C."/>
            <person name="Chen S."/>
            <person name="Glastad K.M."/>
            <person name="Werren J.H."/>
            <person name="Vineis J.H."/>
            <person name="Bowen J.L."/>
            <person name="Friedrich M."/>
            <person name="Jones J."/>
            <person name="Robertson H.M."/>
            <person name="Feyereisen R."/>
            <person name="Mechler-Hickson A."/>
            <person name="Mathers N."/>
            <person name="Lee C.E."/>
            <person name="Colbourne J.K."/>
            <person name="Biales A."/>
            <person name="Johnston J.S."/>
            <person name="Wellborn G.A."/>
            <person name="Rosendale A.J."/>
            <person name="Cridge A.G."/>
            <person name="Munoz-Torres M.C."/>
            <person name="Bain P.A."/>
            <person name="Manny A.R."/>
            <person name="Major K.M."/>
            <person name="Lambert F.N."/>
            <person name="Vulpe C.D."/>
            <person name="Tuck P."/>
            <person name="Blalock B.J."/>
            <person name="Lin Y.-Y."/>
            <person name="Smith M.E."/>
            <person name="Ochoa-Acuna H."/>
            <person name="Chen M.-J.M."/>
            <person name="Childers C.P."/>
            <person name="Qu J."/>
            <person name="Dugan S."/>
            <person name="Lee S.L."/>
            <person name="Chao H."/>
            <person name="Dinh H."/>
            <person name="Han Y."/>
            <person name="Doddapaneni H."/>
            <person name="Worley K.C."/>
            <person name="Muzny D.M."/>
            <person name="Gibbs R.A."/>
            <person name="Richards S."/>
        </authorList>
    </citation>
    <scope>NUCLEOTIDE SEQUENCE</scope>
    <source>
        <strain evidence="4">HAZT.00-mixed</strain>
        <tissue evidence="4">Whole organism</tissue>
    </source>
</reference>
<dbReference type="GO" id="GO:0007165">
    <property type="term" value="P:signal transduction"/>
    <property type="evidence" value="ECO:0007669"/>
    <property type="project" value="InterPro"/>
</dbReference>
<dbReference type="Pfam" id="PF00233">
    <property type="entry name" value="PDEase_I"/>
    <property type="match status" value="1"/>
</dbReference>
<proteinExistence type="predicted"/>
<protein>
    <recommendedName>
        <fullName evidence="3">PDEase domain-containing protein</fullName>
    </recommendedName>
</protein>
<keyword evidence="1" id="KW-0479">Metal-binding</keyword>
<name>A0A6A0H327_HYAAZ</name>
<reference evidence="4" key="1">
    <citation type="submission" date="2014-08" db="EMBL/GenBank/DDBJ databases">
        <authorList>
            <person name="Murali S."/>
            <person name="Richards S."/>
            <person name="Bandaranaike D."/>
            <person name="Bellair M."/>
            <person name="Blankenburg K."/>
            <person name="Chao H."/>
            <person name="Dinh H."/>
            <person name="Doddapaneni H."/>
            <person name="Dugan-Rocha S."/>
            <person name="Elkadiri S."/>
            <person name="Gnanaolivu R."/>
            <person name="Hughes D."/>
            <person name="Lee S."/>
            <person name="Li M."/>
            <person name="Ming W."/>
            <person name="Munidasa M."/>
            <person name="Muniz J."/>
            <person name="Nguyen L."/>
            <person name="Osuji N."/>
            <person name="Pu L.-L."/>
            <person name="Puazo M."/>
            <person name="Skinner E."/>
            <person name="Qu C."/>
            <person name="Quiroz J."/>
            <person name="Raj R."/>
            <person name="Weissenberger G."/>
            <person name="Xin Y."/>
            <person name="Zou X."/>
            <person name="Han Y."/>
            <person name="Worley K."/>
            <person name="Muzny D."/>
            <person name="Gibbs R."/>
        </authorList>
    </citation>
    <scope>NUCLEOTIDE SEQUENCE</scope>
    <source>
        <strain evidence="4">HAZT.00-mixed</strain>
        <tissue evidence="4">Whole organism</tissue>
    </source>
</reference>
<dbReference type="InterPro" id="IPR036971">
    <property type="entry name" value="PDEase_catalytic_dom_sf"/>
</dbReference>
<keyword evidence="2" id="KW-0378">Hydrolase</keyword>
<dbReference type="PANTHER" id="PTHR11347">
    <property type="entry name" value="CYCLIC NUCLEOTIDE PHOSPHODIESTERASE"/>
    <property type="match status" value="1"/>
</dbReference>
<comment type="caution">
    <text evidence="4">The sequence shown here is derived from an EMBL/GenBank/DDBJ whole genome shotgun (WGS) entry which is preliminary data.</text>
</comment>
<dbReference type="GO" id="GO:0046872">
    <property type="term" value="F:metal ion binding"/>
    <property type="evidence" value="ECO:0007669"/>
    <property type="project" value="UniProtKB-KW"/>
</dbReference>
<dbReference type="GO" id="GO:0004114">
    <property type="term" value="F:3',5'-cyclic-nucleotide phosphodiesterase activity"/>
    <property type="evidence" value="ECO:0007669"/>
    <property type="project" value="InterPro"/>
</dbReference>
<evidence type="ECO:0000259" key="3">
    <source>
        <dbReference type="PROSITE" id="PS51845"/>
    </source>
</evidence>
<dbReference type="SUPFAM" id="SSF109604">
    <property type="entry name" value="HD-domain/PDEase-like"/>
    <property type="match status" value="1"/>
</dbReference>
<dbReference type="Proteomes" id="UP000711488">
    <property type="component" value="Unassembled WGS sequence"/>
</dbReference>
<reference evidence="4" key="2">
    <citation type="journal article" date="2018" name="Environ. Sci. Technol.">
        <title>The Toxicogenome of Hyalella azteca: A Model for Sediment Ecotoxicology and Evolutionary Toxicology.</title>
        <authorList>
            <person name="Poynton H.C."/>
            <person name="Hasenbein S."/>
            <person name="Benoit J.B."/>
            <person name="Sepulveda M.S."/>
            <person name="Poelchau M.F."/>
            <person name="Hughes D.S.T."/>
            <person name="Murali S.C."/>
            <person name="Chen S."/>
            <person name="Glastad K.M."/>
            <person name="Goodisman M.A.D."/>
            <person name="Werren J.H."/>
            <person name="Vineis J.H."/>
            <person name="Bowen J.L."/>
            <person name="Friedrich M."/>
            <person name="Jones J."/>
            <person name="Robertson H.M."/>
            <person name="Feyereisen R."/>
            <person name="Mechler-Hickson A."/>
            <person name="Mathers N."/>
            <person name="Lee C.E."/>
            <person name="Colbourne J.K."/>
            <person name="Biales A."/>
            <person name="Johnston J.S."/>
            <person name="Wellborn G.A."/>
            <person name="Rosendale A.J."/>
            <person name="Cridge A.G."/>
            <person name="Munoz-Torres M.C."/>
            <person name="Bain P.A."/>
            <person name="Manny A.R."/>
            <person name="Major K.M."/>
            <person name="Lambert F.N."/>
            <person name="Vulpe C.D."/>
            <person name="Tuck P."/>
            <person name="Blalock B.J."/>
            <person name="Lin Y.Y."/>
            <person name="Smith M.E."/>
            <person name="Ochoa-Acuna H."/>
            <person name="Chen M.M."/>
            <person name="Childers C.P."/>
            <person name="Qu J."/>
            <person name="Dugan S."/>
            <person name="Lee S.L."/>
            <person name="Chao H."/>
            <person name="Dinh H."/>
            <person name="Han Y."/>
            <person name="Doddapaneni H."/>
            <person name="Worley K.C."/>
            <person name="Muzny D.M."/>
            <person name="Gibbs R.A."/>
            <person name="Richards S."/>
        </authorList>
    </citation>
    <scope>NUCLEOTIDE SEQUENCE</scope>
    <source>
        <strain evidence="4">HAZT.00-mixed</strain>
        <tissue evidence="4">Whole organism</tissue>
    </source>
</reference>
<dbReference type="PROSITE" id="PS51845">
    <property type="entry name" value="PDEASE_I_2"/>
    <property type="match status" value="1"/>
</dbReference>
<evidence type="ECO:0000313" key="4">
    <source>
        <dbReference type="EMBL" id="KAA0195648.1"/>
    </source>
</evidence>
<organism evidence="4">
    <name type="scientific">Hyalella azteca</name>
    <name type="common">Amphipod</name>
    <dbReference type="NCBI Taxonomy" id="294128"/>
    <lineage>
        <taxon>Eukaryota</taxon>
        <taxon>Metazoa</taxon>
        <taxon>Ecdysozoa</taxon>
        <taxon>Arthropoda</taxon>
        <taxon>Crustacea</taxon>
        <taxon>Multicrustacea</taxon>
        <taxon>Malacostraca</taxon>
        <taxon>Eumalacostraca</taxon>
        <taxon>Peracarida</taxon>
        <taxon>Amphipoda</taxon>
        <taxon>Senticaudata</taxon>
        <taxon>Talitrida</taxon>
        <taxon>Talitroidea</taxon>
        <taxon>Hyalellidae</taxon>
        <taxon>Hyalella</taxon>
    </lineage>
</organism>
<accession>A0A6A0H327</accession>
<sequence length="135" mass="15539">MATDMARHNEILRDFREVIPDFDFSNRAHVNLRAIKETTSQFYHPTAQLFMILIKVADISNEARPLDIAEPWLECLMQEFFNQSDLEKLEGLPVSPFMDREKVTKPTSQCSFIGLVLLPLFEALGEVLPELEVTK</sequence>
<dbReference type="EMBL" id="JQDR03009456">
    <property type="protein sequence ID" value="KAA0195648.1"/>
    <property type="molecule type" value="Genomic_DNA"/>
</dbReference>
<evidence type="ECO:0000256" key="1">
    <source>
        <dbReference type="ARBA" id="ARBA00022723"/>
    </source>
</evidence>
<dbReference type="InterPro" id="IPR002073">
    <property type="entry name" value="PDEase_catalytic_dom"/>
</dbReference>
<evidence type="ECO:0000256" key="2">
    <source>
        <dbReference type="ARBA" id="ARBA00022801"/>
    </source>
</evidence>
<gene>
    <name evidence="4" type="ORF">HAZT_HAZT005807</name>
</gene>